<dbReference type="InterPro" id="IPR011989">
    <property type="entry name" value="ARM-like"/>
</dbReference>
<reference evidence="1" key="1">
    <citation type="journal article" date="2015" name="Proc. Natl. Acad. Sci. U.S.A.">
        <title>Networks of energetic and metabolic interactions define dynamics in microbial communities.</title>
        <authorList>
            <person name="Embree M."/>
            <person name="Liu J.K."/>
            <person name="Al-Bassam M.M."/>
            <person name="Zengler K."/>
        </authorList>
    </citation>
    <scope>NUCLEOTIDE SEQUENCE</scope>
</reference>
<proteinExistence type="predicted"/>
<accession>A0A0W8G835</accession>
<dbReference type="NCBIfam" id="NF045662">
    <property type="entry name" value="DVU0298_fam"/>
    <property type="match status" value="1"/>
</dbReference>
<comment type="caution">
    <text evidence="1">The sequence shown here is derived from an EMBL/GenBank/DDBJ whole genome shotgun (WGS) entry which is preliminary data.</text>
</comment>
<dbReference type="Gene3D" id="1.25.10.10">
    <property type="entry name" value="Leucine-rich Repeat Variant"/>
    <property type="match status" value="1"/>
</dbReference>
<dbReference type="InterPro" id="IPR016024">
    <property type="entry name" value="ARM-type_fold"/>
</dbReference>
<sequence length="238" mass="25538">MPRTRHLKETVQAALAGAATTDEALARLEPLPAAGLTGPLLSALLSPVSLVRWRAAAALGRTVARLAEVRLEDGRNAMRRFMWSLNEESGAIGWGVPEAMAEALVRSGLLAAEFSRIYLSYIRDLDKDCTYIDHAPLRRGVYWGIAQLAQARPELAAPAVPDLVTGLADCDPESRGHCALALERLAPPATPAMLAALAALFSDSHRFELFRDGALVPTGVADLARRAYERLAPPDTAP</sequence>
<gene>
    <name evidence="1" type="ORF">ASZ90_000802</name>
</gene>
<evidence type="ECO:0000313" key="1">
    <source>
        <dbReference type="EMBL" id="KUG29317.1"/>
    </source>
</evidence>
<dbReference type="InterPro" id="IPR054701">
    <property type="entry name" value="DVU0298-like"/>
</dbReference>
<evidence type="ECO:0008006" key="2">
    <source>
        <dbReference type="Google" id="ProtNLM"/>
    </source>
</evidence>
<dbReference type="EMBL" id="LNQE01000102">
    <property type="protein sequence ID" value="KUG29317.1"/>
    <property type="molecule type" value="Genomic_DNA"/>
</dbReference>
<name>A0A0W8G835_9ZZZZ</name>
<protein>
    <recommendedName>
        <fullName evidence="2">HEAT repeat domain-containing protein</fullName>
    </recommendedName>
</protein>
<dbReference type="SUPFAM" id="SSF48371">
    <property type="entry name" value="ARM repeat"/>
    <property type="match status" value="1"/>
</dbReference>
<organism evidence="1">
    <name type="scientific">hydrocarbon metagenome</name>
    <dbReference type="NCBI Taxonomy" id="938273"/>
    <lineage>
        <taxon>unclassified sequences</taxon>
        <taxon>metagenomes</taxon>
        <taxon>ecological metagenomes</taxon>
    </lineage>
</organism>
<dbReference type="AlphaFoldDB" id="A0A0W8G835"/>